<accession>A0A1X4GK49</accession>
<feature type="compositionally biased region" description="Low complexity" evidence="1">
    <location>
        <begin position="44"/>
        <end position="55"/>
    </location>
</feature>
<comment type="caution">
    <text evidence="3">The sequence shown here is derived from an EMBL/GenBank/DDBJ whole genome shotgun (WGS) entry which is preliminary data.</text>
</comment>
<evidence type="ECO:0000259" key="2">
    <source>
        <dbReference type="Pfam" id="PF23991"/>
    </source>
</evidence>
<name>A0A1X4GK49_HALEZ</name>
<feature type="compositionally biased region" description="Basic and acidic residues" evidence="1">
    <location>
        <begin position="25"/>
        <end position="37"/>
    </location>
</feature>
<proteinExistence type="predicted"/>
<feature type="region of interest" description="Disordered" evidence="1">
    <location>
        <begin position="1"/>
        <end position="63"/>
    </location>
</feature>
<dbReference type="Proteomes" id="UP000193587">
    <property type="component" value="Unassembled WGS sequence"/>
</dbReference>
<dbReference type="RefSeq" id="WP_049931738.1">
    <property type="nucleotide sequence ID" value="NZ_ATXS01000007.1"/>
</dbReference>
<gene>
    <name evidence="3" type="ORF">B9H04_13185</name>
</gene>
<feature type="domain" description="DUF7310" evidence="2">
    <location>
        <begin position="30"/>
        <end position="110"/>
    </location>
</feature>
<evidence type="ECO:0000313" key="4">
    <source>
        <dbReference type="Proteomes" id="UP000193587"/>
    </source>
</evidence>
<dbReference type="EMBL" id="NEDJ01000053">
    <property type="protein sequence ID" value="OSO97387.1"/>
    <property type="molecule type" value="Genomic_DNA"/>
</dbReference>
<sequence length="189" mass="19745">MTDHARGAEPTDAETDATPTGADGPDDRIKSRLRAVERAVTGSEARPVDAAADAEATAERERLESRLDDLEERVAELEAATQAVRGYAGAIRAVNREVERRADLALARATEAGRENERSGGSVGRESSASDGQRTDDTVPSEGALDAALLDDRSRSGPRTGGSGTDEAAGDGDGGAWATDALDRLRESL</sequence>
<reference evidence="3 4" key="1">
    <citation type="submission" date="2017-04" db="EMBL/GenBank/DDBJ databases">
        <title>MLSA of the genus Halorubrum.</title>
        <authorList>
            <person name="De La Haba R."/>
            <person name="Sanchez-Porro C."/>
            <person name="Infante-Dominguez C."/>
            <person name="Ventosa A."/>
        </authorList>
    </citation>
    <scope>NUCLEOTIDE SEQUENCE [LARGE SCALE GENOMIC DNA]</scope>
    <source>
        <strain evidence="3 4">DSM 17463</strain>
    </source>
</reference>
<feature type="region of interest" description="Disordered" evidence="1">
    <location>
        <begin position="108"/>
        <end position="189"/>
    </location>
</feature>
<organism evidence="3 4">
    <name type="scientific">Halorubrum ezzemoulense DSM 17463</name>
    <dbReference type="NCBI Taxonomy" id="1121945"/>
    <lineage>
        <taxon>Archaea</taxon>
        <taxon>Methanobacteriati</taxon>
        <taxon>Methanobacteriota</taxon>
        <taxon>Stenosarchaea group</taxon>
        <taxon>Halobacteria</taxon>
        <taxon>Halobacteriales</taxon>
        <taxon>Haloferacaceae</taxon>
        <taxon>Halorubrum</taxon>
    </lineage>
</organism>
<dbReference type="InterPro" id="IPR055734">
    <property type="entry name" value="DUF7310"/>
</dbReference>
<evidence type="ECO:0000313" key="3">
    <source>
        <dbReference type="EMBL" id="OSO97387.1"/>
    </source>
</evidence>
<protein>
    <recommendedName>
        <fullName evidence="2">DUF7310 domain-containing protein</fullName>
    </recommendedName>
</protein>
<dbReference type="STRING" id="1121945.GCA_000421805_01945"/>
<dbReference type="Pfam" id="PF23991">
    <property type="entry name" value="DUF7310"/>
    <property type="match status" value="1"/>
</dbReference>
<dbReference type="eggNOG" id="arCOG07564">
    <property type="taxonomic scope" value="Archaea"/>
</dbReference>
<dbReference type="AlphaFoldDB" id="A0A1X4GK49"/>
<evidence type="ECO:0000256" key="1">
    <source>
        <dbReference type="SAM" id="MobiDB-lite"/>
    </source>
</evidence>